<evidence type="ECO:0000256" key="2">
    <source>
        <dbReference type="ARBA" id="ARBA00010701"/>
    </source>
</evidence>
<dbReference type="EMBL" id="JBJXBP010000008">
    <property type="protein sequence ID" value="KAL3815001.1"/>
    <property type="molecule type" value="Genomic_DNA"/>
</dbReference>
<dbReference type="Gene3D" id="3.40.50.1820">
    <property type="entry name" value="alpha/beta hydrolase"/>
    <property type="match status" value="1"/>
</dbReference>
<evidence type="ECO:0000313" key="11">
    <source>
        <dbReference type="Proteomes" id="UP001634393"/>
    </source>
</evidence>
<keyword evidence="5" id="KW-0378">Hydrolase</keyword>
<comment type="subcellular location">
    <subcellularLocation>
        <location evidence="1">Plastid</location>
        <location evidence="1">Chloroplast</location>
    </subcellularLocation>
</comment>
<accession>A0ABD3RSQ3</accession>
<comment type="similarity">
    <text evidence="2">Belongs to the AB hydrolase superfamily. Lipase family.</text>
</comment>
<keyword evidence="8" id="KW-0443">Lipid metabolism</keyword>
<organism evidence="10 11">
    <name type="scientific">Penstemon smallii</name>
    <dbReference type="NCBI Taxonomy" id="265156"/>
    <lineage>
        <taxon>Eukaryota</taxon>
        <taxon>Viridiplantae</taxon>
        <taxon>Streptophyta</taxon>
        <taxon>Embryophyta</taxon>
        <taxon>Tracheophyta</taxon>
        <taxon>Spermatophyta</taxon>
        <taxon>Magnoliopsida</taxon>
        <taxon>eudicotyledons</taxon>
        <taxon>Gunneridae</taxon>
        <taxon>Pentapetalae</taxon>
        <taxon>asterids</taxon>
        <taxon>lamiids</taxon>
        <taxon>Lamiales</taxon>
        <taxon>Plantaginaceae</taxon>
        <taxon>Cheloneae</taxon>
        <taxon>Penstemon</taxon>
    </lineage>
</organism>
<protein>
    <recommendedName>
        <fullName evidence="9">Fungal lipase-type domain-containing protein</fullName>
    </recommendedName>
</protein>
<evidence type="ECO:0000313" key="10">
    <source>
        <dbReference type="EMBL" id="KAL3815001.1"/>
    </source>
</evidence>
<dbReference type="GO" id="GO:0047714">
    <property type="term" value="F:galactolipase activity"/>
    <property type="evidence" value="ECO:0007669"/>
    <property type="project" value="UniProtKB-ARBA"/>
</dbReference>
<keyword evidence="3" id="KW-0150">Chloroplast</keyword>
<dbReference type="GO" id="GO:0009507">
    <property type="term" value="C:chloroplast"/>
    <property type="evidence" value="ECO:0007669"/>
    <property type="project" value="UniProtKB-SubCell"/>
</dbReference>
<gene>
    <name evidence="10" type="ORF">ACJIZ3_016269</name>
</gene>
<evidence type="ECO:0000259" key="9">
    <source>
        <dbReference type="Pfam" id="PF01764"/>
    </source>
</evidence>
<evidence type="ECO:0000256" key="6">
    <source>
        <dbReference type="ARBA" id="ARBA00022946"/>
    </source>
</evidence>
<keyword evidence="11" id="KW-1185">Reference proteome</keyword>
<dbReference type="GO" id="GO:0016042">
    <property type="term" value="P:lipid catabolic process"/>
    <property type="evidence" value="ECO:0007669"/>
    <property type="project" value="UniProtKB-KW"/>
</dbReference>
<evidence type="ECO:0000256" key="1">
    <source>
        <dbReference type="ARBA" id="ARBA00004229"/>
    </source>
</evidence>
<dbReference type="SUPFAM" id="SSF53474">
    <property type="entry name" value="alpha/beta-Hydrolases"/>
    <property type="match status" value="1"/>
</dbReference>
<evidence type="ECO:0000256" key="7">
    <source>
        <dbReference type="ARBA" id="ARBA00022963"/>
    </source>
</evidence>
<evidence type="ECO:0000256" key="4">
    <source>
        <dbReference type="ARBA" id="ARBA00022640"/>
    </source>
</evidence>
<dbReference type="Proteomes" id="UP001634393">
    <property type="component" value="Unassembled WGS sequence"/>
</dbReference>
<dbReference type="Pfam" id="PF01764">
    <property type="entry name" value="Lipase_3"/>
    <property type="match status" value="1"/>
</dbReference>
<dbReference type="InterPro" id="IPR029058">
    <property type="entry name" value="AB_hydrolase_fold"/>
</dbReference>
<keyword evidence="4" id="KW-0934">Plastid</keyword>
<dbReference type="AlphaFoldDB" id="A0ABD3RSQ3"/>
<evidence type="ECO:0000256" key="5">
    <source>
        <dbReference type="ARBA" id="ARBA00022801"/>
    </source>
</evidence>
<evidence type="ECO:0000256" key="8">
    <source>
        <dbReference type="ARBA" id="ARBA00023098"/>
    </source>
</evidence>
<name>A0ABD3RSQ3_9LAMI</name>
<feature type="domain" description="Fungal lipase-type" evidence="9">
    <location>
        <begin position="199"/>
        <end position="346"/>
    </location>
</feature>
<reference evidence="10 11" key="1">
    <citation type="submission" date="2024-12" db="EMBL/GenBank/DDBJ databases">
        <title>The unique morphological basis and parallel evolutionary history of personate flowers in Penstemon.</title>
        <authorList>
            <person name="Depatie T.H."/>
            <person name="Wessinger C.A."/>
        </authorList>
    </citation>
    <scope>NUCLEOTIDE SEQUENCE [LARGE SCALE GENOMIC DNA]</scope>
    <source>
        <strain evidence="10">WTNN_2</strain>
        <tissue evidence="10">Leaf</tissue>
    </source>
</reference>
<dbReference type="PANTHER" id="PTHR31403:SF8">
    <property type="entry name" value="PHOSPHOLIPASE A(1) DAD1, CHLOROPLASTIC-LIKE"/>
    <property type="match status" value="1"/>
</dbReference>
<sequence length="437" mass="48403">MKLGTGILRPSSSSNLLHGCSNNQCAATSNSQKVVGSKSKILSLNMTTTNSSWNSKVISNINSTLPLQPKTLKLRDKWMEFQGSKNWEGLLDPLDDGLRDEILRYGQFVDASYRCFDFDTSSLDYAMCRYQKSSMLTQCGLKNTGYKVTKSLHATSGVQLPNWTEKMPSWVSTQSSWIGYVAVCQDKNEIARLGRRDVVIAYRGTATCMEWIENLRATLTCLPGDMAPDNCQSMVQSGLLSLYTSTTGTRPSLQDSIRDEVNKILQKYADEPLSITVTGHSLGAALATLTAHDITTTFKHAPLVTVVSFGGPRVGNKNFRCQLEKSGTKVLRIVNSDDPITKVPGFVVEENSTAAGLSNWLQRRVEDTQWVYAEIGKELRLSSRDCPQLSNGSVATCHDLKTYLHLVDNFVSSNCPLRATAKRVLDRAQEEKQQLFV</sequence>
<keyword evidence="7" id="KW-0442">Lipid degradation</keyword>
<dbReference type="CDD" id="cd00519">
    <property type="entry name" value="Lipase_3"/>
    <property type="match status" value="1"/>
</dbReference>
<dbReference type="InterPro" id="IPR002921">
    <property type="entry name" value="Fungal_lipase-type"/>
</dbReference>
<dbReference type="GO" id="GO:0008970">
    <property type="term" value="F:phospholipase A1 activity"/>
    <property type="evidence" value="ECO:0007669"/>
    <property type="project" value="UniProtKB-ARBA"/>
</dbReference>
<dbReference type="PANTHER" id="PTHR31403">
    <property type="entry name" value="PHOSPHOLIPASE A1-IBETA2, CHLOROPLASTIC"/>
    <property type="match status" value="1"/>
</dbReference>
<proteinExistence type="inferred from homology"/>
<comment type="caution">
    <text evidence="10">The sequence shown here is derived from an EMBL/GenBank/DDBJ whole genome shotgun (WGS) entry which is preliminary data.</text>
</comment>
<evidence type="ECO:0000256" key="3">
    <source>
        <dbReference type="ARBA" id="ARBA00022528"/>
    </source>
</evidence>
<keyword evidence="6" id="KW-0809">Transit peptide</keyword>